<evidence type="ECO:0000313" key="1">
    <source>
        <dbReference type="EMBL" id="CAI9760867.1"/>
    </source>
</evidence>
<dbReference type="GO" id="GO:0030014">
    <property type="term" value="C:CCR4-NOT complex"/>
    <property type="evidence" value="ECO:0007669"/>
    <property type="project" value="InterPro"/>
</dbReference>
<gene>
    <name evidence="1" type="ORF">FPE_LOCUS8297</name>
</gene>
<accession>A0AAD1Z5M9</accession>
<dbReference type="Gene3D" id="3.30.420.10">
    <property type="entry name" value="Ribonuclease H-like superfamily/Ribonuclease H"/>
    <property type="match status" value="2"/>
</dbReference>
<organism evidence="1 2">
    <name type="scientific">Fraxinus pennsylvanica</name>
    <dbReference type="NCBI Taxonomy" id="56036"/>
    <lineage>
        <taxon>Eukaryota</taxon>
        <taxon>Viridiplantae</taxon>
        <taxon>Streptophyta</taxon>
        <taxon>Embryophyta</taxon>
        <taxon>Tracheophyta</taxon>
        <taxon>Spermatophyta</taxon>
        <taxon>Magnoliopsida</taxon>
        <taxon>eudicotyledons</taxon>
        <taxon>Gunneridae</taxon>
        <taxon>Pentapetalae</taxon>
        <taxon>asterids</taxon>
        <taxon>lamiids</taxon>
        <taxon>Lamiales</taxon>
        <taxon>Oleaceae</taxon>
        <taxon>Oleeae</taxon>
        <taxon>Fraxinus</taxon>
    </lineage>
</organism>
<dbReference type="GO" id="GO:0004535">
    <property type="term" value="F:poly(A)-specific ribonuclease activity"/>
    <property type="evidence" value="ECO:0007669"/>
    <property type="project" value="InterPro"/>
</dbReference>
<dbReference type="AlphaFoldDB" id="A0AAD1Z5M9"/>
<dbReference type="EMBL" id="OU503040">
    <property type="protein sequence ID" value="CAI9760867.1"/>
    <property type="molecule type" value="Genomic_DNA"/>
</dbReference>
<dbReference type="SUPFAM" id="SSF53098">
    <property type="entry name" value="Ribonuclease H-like"/>
    <property type="match status" value="1"/>
</dbReference>
<reference evidence="1" key="1">
    <citation type="submission" date="2023-05" db="EMBL/GenBank/DDBJ databases">
        <authorList>
            <person name="Huff M."/>
        </authorList>
    </citation>
    <scope>NUCLEOTIDE SEQUENCE</scope>
</reference>
<name>A0AAD1Z5M9_9LAMI</name>
<keyword evidence="2" id="KW-1185">Reference proteome</keyword>
<dbReference type="PANTHER" id="PTHR10797">
    <property type="entry name" value="CCR4-NOT TRANSCRIPTION COMPLEX SUBUNIT"/>
    <property type="match status" value="1"/>
</dbReference>
<protein>
    <submittedName>
        <fullName evidence="1">Uncharacterized protein</fullName>
    </submittedName>
</protein>
<dbReference type="Proteomes" id="UP000834106">
    <property type="component" value="Chromosome 5"/>
</dbReference>
<proteinExistence type="predicted"/>
<dbReference type="InterPro" id="IPR036397">
    <property type="entry name" value="RNaseH_sf"/>
</dbReference>
<dbReference type="InterPro" id="IPR039637">
    <property type="entry name" value="CNOT7/CNOT8/Pop2"/>
</dbReference>
<dbReference type="InterPro" id="IPR012337">
    <property type="entry name" value="RNaseH-like_sf"/>
</dbReference>
<sequence>MAAAIATLFVDDSPSLPLFPRSPTPPLRRWLPEAMSGFENPRKPIAIRSVWSSNLEFEFALIRRLIDRFPYVSMDTEFPGVIFRHQHQYSDPMDHYQTLKSNVDVLKLIQGINFEATHKLGACATRFAELMMSSGLVCNENVTYITFHSGYDFGYLIKALTGQALPGTLAEFLNMLRVYFGSKVYDVKHLIKFCQGLHGGLDRVSRSLGVVRAVGKCHQAGSDSLLTWHVFEKVREAYFSNDGKDGLPTKFAGVLYGLEILDP</sequence>
<dbReference type="GO" id="GO:0003676">
    <property type="term" value="F:nucleic acid binding"/>
    <property type="evidence" value="ECO:0007669"/>
    <property type="project" value="InterPro"/>
</dbReference>
<evidence type="ECO:0000313" key="2">
    <source>
        <dbReference type="Proteomes" id="UP000834106"/>
    </source>
</evidence>